<name>A0A974WIQ8_9BACT</name>
<accession>A0A974WIQ8</accession>
<organism evidence="1 2">
    <name type="scientific">Fulvivirga lutea</name>
    <dbReference type="NCBI Taxonomy" id="2810512"/>
    <lineage>
        <taxon>Bacteria</taxon>
        <taxon>Pseudomonadati</taxon>
        <taxon>Bacteroidota</taxon>
        <taxon>Cytophagia</taxon>
        <taxon>Cytophagales</taxon>
        <taxon>Fulvivirgaceae</taxon>
        <taxon>Fulvivirga</taxon>
    </lineage>
</organism>
<proteinExistence type="predicted"/>
<sequence>MSNNLTYENYDLNPGWMTFDYIRNKVYQMNSERSHQVGNILRNHFKSYGYLPITYIKECISINDKYYRYESNIDYSENISSHLGTLTIRSYYDEKRYDLLMKHYVSIKEAAIPMKYIVSEEDYPFDFDLTVCQKYNLVEIVDDLDEHHLDFNENSNDWWDSVELALRWNKLW</sequence>
<dbReference type="RefSeq" id="WP_205723158.1">
    <property type="nucleotide sequence ID" value="NZ_CP070608.1"/>
</dbReference>
<gene>
    <name evidence="1" type="ORF">JR347_06080</name>
</gene>
<evidence type="ECO:0000313" key="2">
    <source>
        <dbReference type="Proteomes" id="UP000662783"/>
    </source>
</evidence>
<dbReference type="Proteomes" id="UP000662783">
    <property type="component" value="Chromosome"/>
</dbReference>
<dbReference type="AlphaFoldDB" id="A0A974WIQ8"/>
<dbReference type="EMBL" id="CP070608">
    <property type="protein sequence ID" value="QSE98644.1"/>
    <property type="molecule type" value="Genomic_DNA"/>
</dbReference>
<reference evidence="1" key="1">
    <citation type="submission" date="2021-02" db="EMBL/GenBank/DDBJ databases">
        <title>Fulvivirga sp. S481 isolated from sea water.</title>
        <authorList>
            <person name="Bae S.S."/>
            <person name="Baek K."/>
        </authorList>
    </citation>
    <scope>NUCLEOTIDE SEQUENCE</scope>
    <source>
        <strain evidence="1">S481</strain>
    </source>
</reference>
<dbReference type="KEGG" id="fuv:JR347_06080"/>
<protein>
    <submittedName>
        <fullName evidence="1">Uncharacterized protein</fullName>
    </submittedName>
</protein>
<evidence type="ECO:0000313" key="1">
    <source>
        <dbReference type="EMBL" id="QSE98644.1"/>
    </source>
</evidence>
<keyword evidence="2" id="KW-1185">Reference proteome</keyword>